<dbReference type="CDD" id="cd01796">
    <property type="entry name" value="Ubl_Ddi1_like"/>
    <property type="match status" value="1"/>
</dbReference>
<dbReference type="InterPro" id="IPR033882">
    <property type="entry name" value="DDI1_N"/>
</dbReference>
<gene>
    <name evidence="19" type="ORF">AB675_9499</name>
</gene>
<evidence type="ECO:0000256" key="5">
    <source>
        <dbReference type="ARBA" id="ARBA00009136"/>
    </source>
</evidence>
<evidence type="ECO:0000256" key="4">
    <source>
        <dbReference type="ARBA" id="ARBA00006070"/>
    </source>
</evidence>
<evidence type="ECO:0000256" key="13">
    <source>
        <dbReference type="ARBA" id="ARBA00022989"/>
    </source>
</evidence>
<dbReference type="GO" id="GO:0006508">
    <property type="term" value="P:proteolysis"/>
    <property type="evidence" value="ECO:0007669"/>
    <property type="project" value="UniProtKB-KW"/>
</dbReference>
<accession>A0A0N1HCM8</accession>
<feature type="domain" description="UBA" evidence="17">
    <location>
        <begin position="595"/>
        <end position="635"/>
    </location>
</feature>
<evidence type="ECO:0000256" key="2">
    <source>
        <dbReference type="ARBA" id="ARBA00004141"/>
    </source>
</evidence>
<dbReference type="InterPro" id="IPR029071">
    <property type="entry name" value="Ubiquitin-like_domsf"/>
</dbReference>
<comment type="subunit">
    <text evidence="6">Binds ubiquitin and polyubiquitinated proteins.</text>
</comment>
<dbReference type="STRING" id="1664694.A0A0N1HCM8"/>
<comment type="function">
    <text evidence="1">Probable aspartic protease. May be involved in the regulation of exocytosis. Acts as a linker between the 19S proteasome and polyubiquitinated proteins via UBA domain interactions with ubiquitin for their subsequent degradation. Required for S-phase checkpoint control.</text>
</comment>
<evidence type="ECO:0000256" key="7">
    <source>
        <dbReference type="ARBA" id="ARBA00021491"/>
    </source>
</evidence>
<dbReference type="PROSITE" id="PS50030">
    <property type="entry name" value="UBA"/>
    <property type="match status" value="1"/>
</dbReference>
<dbReference type="InterPro" id="IPR009060">
    <property type="entry name" value="UBA-like_sf"/>
</dbReference>
<dbReference type="Pfam" id="PF09668">
    <property type="entry name" value="Asp_protease"/>
    <property type="match status" value="1"/>
</dbReference>
<feature type="transmembrane region" description="Helical" evidence="16">
    <location>
        <begin position="187"/>
        <end position="205"/>
    </location>
</feature>
<dbReference type="PANTHER" id="PTHR12917">
    <property type="entry name" value="ASPARTYL PROTEASE DDI-RELATED"/>
    <property type="match status" value="1"/>
</dbReference>
<evidence type="ECO:0000256" key="16">
    <source>
        <dbReference type="SAM" id="Phobius"/>
    </source>
</evidence>
<comment type="caution">
    <text evidence="19">The sequence shown here is derived from an EMBL/GenBank/DDBJ whole genome shotgun (WGS) entry which is preliminary data.</text>
</comment>
<evidence type="ECO:0000256" key="14">
    <source>
        <dbReference type="ARBA" id="ARBA00023136"/>
    </source>
</evidence>
<evidence type="ECO:0000256" key="3">
    <source>
        <dbReference type="ARBA" id="ARBA00004496"/>
    </source>
</evidence>
<reference evidence="19 20" key="1">
    <citation type="submission" date="2015-06" db="EMBL/GenBank/DDBJ databases">
        <title>Draft genome of the ant-associated black yeast Phialophora attae CBS 131958.</title>
        <authorList>
            <person name="Moreno L.F."/>
            <person name="Stielow B.J."/>
            <person name="de Hoog S."/>
            <person name="Vicente V.A."/>
            <person name="Weiss V.A."/>
            <person name="de Vries M."/>
            <person name="Cruz L.M."/>
            <person name="Souza E.M."/>
        </authorList>
    </citation>
    <scope>NUCLEOTIDE SEQUENCE [LARGE SCALE GENOMIC DNA]</scope>
    <source>
        <strain evidence="19 20">CBS 131958</strain>
    </source>
</reference>
<proteinExistence type="inferred from homology"/>
<evidence type="ECO:0000313" key="19">
    <source>
        <dbReference type="EMBL" id="KPI42505.1"/>
    </source>
</evidence>
<protein>
    <recommendedName>
        <fullName evidence="7">DNA damage-inducible protein 1</fullName>
    </recommendedName>
</protein>
<name>A0A0N1HCM8_9EURO</name>
<dbReference type="InterPro" id="IPR004932">
    <property type="entry name" value="Rer1"/>
</dbReference>
<dbReference type="VEuPathDB" id="FungiDB:AB675_9499"/>
<dbReference type="RefSeq" id="XP_018002468.1">
    <property type="nucleotide sequence ID" value="XM_018150037.1"/>
</dbReference>
<dbReference type="Pfam" id="PF03248">
    <property type="entry name" value="Rer1"/>
    <property type="match status" value="1"/>
</dbReference>
<feature type="transmembrane region" description="Helical" evidence="16">
    <location>
        <begin position="40"/>
        <end position="56"/>
    </location>
</feature>
<dbReference type="Pfam" id="PF00240">
    <property type="entry name" value="ubiquitin"/>
    <property type="match status" value="1"/>
</dbReference>
<evidence type="ECO:0000259" key="18">
    <source>
        <dbReference type="PROSITE" id="PS50053"/>
    </source>
</evidence>
<dbReference type="SUPFAM" id="SSF46934">
    <property type="entry name" value="UBA-like"/>
    <property type="match status" value="1"/>
</dbReference>
<dbReference type="Proteomes" id="UP000038010">
    <property type="component" value="Unassembled WGS sequence"/>
</dbReference>
<feature type="compositionally biased region" description="Low complexity" evidence="15">
    <location>
        <begin position="554"/>
        <end position="593"/>
    </location>
</feature>
<dbReference type="Gene3D" id="1.10.8.10">
    <property type="entry name" value="DNA helicase RuvA subunit, C-terminal domain"/>
    <property type="match status" value="1"/>
</dbReference>
<dbReference type="InterPro" id="IPR019103">
    <property type="entry name" value="Peptidase_aspartic_DDI1-type"/>
</dbReference>
<keyword evidence="10 16" id="KW-0812">Transmembrane</keyword>
<feature type="region of interest" description="Disordered" evidence="15">
    <location>
        <begin position="525"/>
        <end position="594"/>
    </location>
</feature>
<organism evidence="19 20">
    <name type="scientific">Cyphellophora attinorum</name>
    <dbReference type="NCBI Taxonomy" id="1664694"/>
    <lineage>
        <taxon>Eukaryota</taxon>
        <taxon>Fungi</taxon>
        <taxon>Dikarya</taxon>
        <taxon>Ascomycota</taxon>
        <taxon>Pezizomycotina</taxon>
        <taxon>Eurotiomycetes</taxon>
        <taxon>Chaetothyriomycetidae</taxon>
        <taxon>Chaetothyriales</taxon>
        <taxon>Cyphellophoraceae</taxon>
        <taxon>Cyphellophora</taxon>
    </lineage>
</organism>
<dbReference type="SMART" id="SM00165">
    <property type="entry name" value="UBA"/>
    <property type="match status" value="1"/>
</dbReference>
<dbReference type="InterPro" id="IPR015940">
    <property type="entry name" value="UBA"/>
</dbReference>
<keyword evidence="20" id="KW-1185">Reference proteome</keyword>
<dbReference type="SUPFAM" id="SSF50630">
    <property type="entry name" value="Acid proteases"/>
    <property type="match status" value="1"/>
</dbReference>
<feature type="transmembrane region" description="Helical" evidence="16">
    <location>
        <begin position="149"/>
        <end position="166"/>
    </location>
</feature>
<evidence type="ECO:0000256" key="6">
    <source>
        <dbReference type="ARBA" id="ARBA00011128"/>
    </source>
</evidence>
<dbReference type="CDD" id="cd05479">
    <property type="entry name" value="RP_DDI"/>
    <property type="match status" value="1"/>
</dbReference>
<dbReference type="InterPro" id="IPR000626">
    <property type="entry name" value="Ubiquitin-like_dom"/>
</dbReference>
<feature type="domain" description="Ubiquitin-like" evidence="18">
    <location>
        <begin position="199"/>
        <end position="275"/>
    </location>
</feature>
<keyword evidence="13 16" id="KW-1133">Transmembrane helix</keyword>
<keyword evidence="11" id="KW-0064">Aspartyl protease</keyword>
<sequence>MDGPEPETTPFDAIQLQGNKLVRIYQSYLDASTPYTPHRWGVTILLLTAFFVRILLVQGWYIVAYCLGIYLLNLFLAFLQPKFDPSLNLESTEDEGLEGGQSSLPTKADEEFRPFIRRLPEFKFWHSATRAVVIGLFCTFFEIFNLPVFWPVLVVYWLILLVLTMRRQLQHMIKYRYVPFSFGKAKYGAKLLMISVIFSNVQLNFPDSGLLTLDVPPDLTLQDLRALIESETGAPAQIQTLEREGQALQDASQTLRQLGINHNDILGLRVTRPQQPQQGGQPRAPNPAARQASEQLRQQLLTNPAMQGQVRQVAPELVEAIADPARFERLFTERERRVREEQRRAQEEIDRLDNDTNNPDSQAEILRRIRQQVIAKNQEEAFEQNPESFGTVTMLYIDVLINGVPIKAFVDSGAQKTIMSPSAAEKCGVSHLIDEKWGGIARGVGTAKILGRVHHAIMQFGDYEAPASFMVMEGKDVELLLGLDMLKRHQMCIDLQENCLKVLGTKIEFLPEHQLPKMMDNILENEPKVAGPGGSTIGTETGTILPPGHSANTSSKSPAAASGSAPHAASSSSAQNPSQPQTQTQSQRPAQRSNQITEEKINTVMQHGSCDRAQAVALLEAAGGNPELALGLLFN</sequence>
<evidence type="ECO:0000259" key="17">
    <source>
        <dbReference type="PROSITE" id="PS50030"/>
    </source>
</evidence>
<comment type="similarity">
    <text evidence="4">Belongs to the RER1 family.</text>
</comment>
<dbReference type="GeneID" id="28741917"/>
<dbReference type="EMBL" id="LFJN01000007">
    <property type="protein sequence ID" value="KPI42505.1"/>
    <property type="molecule type" value="Genomic_DNA"/>
</dbReference>
<evidence type="ECO:0000256" key="15">
    <source>
        <dbReference type="SAM" id="MobiDB-lite"/>
    </source>
</evidence>
<dbReference type="PANTHER" id="PTHR12917:SF1">
    <property type="entry name" value="AT13091P"/>
    <property type="match status" value="1"/>
</dbReference>
<evidence type="ECO:0000256" key="1">
    <source>
        <dbReference type="ARBA" id="ARBA00003231"/>
    </source>
</evidence>
<dbReference type="Gene3D" id="2.40.70.10">
    <property type="entry name" value="Acid Proteases"/>
    <property type="match status" value="1"/>
</dbReference>
<dbReference type="Gene3D" id="3.10.20.90">
    <property type="entry name" value="Phosphatidylinositol 3-kinase Catalytic Subunit, Chain A, domain 1"/>
    <property type="match status" value="1"/>
</dbReference>
<comment type="subcellular location">
    <subcellularLocation>
        <location evidence="3">Cytoplasm</location>
    </subcellularLocation>
    <subcellularLocation>
        <location evidence="2">Membrane</location>
        <topology evidence="2">Multi-pass membrane protein</topology>
    </subcellularLocation>
</comment>
<evidence type="ECO:0000256" key="9">
    <source>
        <dbReference type="ARBA" id="ARBA00022670"/>
    </source>
</evidence>
<feature type="transmembrane region" description="Helical" evidence="16">
    <location>
        <begin position="62"/>
        <end position="79"/>
    </location>
</feature>
<keyword evidence="9" id="KW-0645">Protease</keyword>
<dbReference type="SUPFAM" id="SSF54236">
    <property type="entry name" value="Ubiquitin-like"/>
    <property type="match status" value="1"/>
</dbReference>
<dbReference type="OrthoDB" id="448250at2759"/>
<dbReference type="GO" id="GO:0016020">
    <property type="term" value="C:membrane"/>
    <property type="evidence" value="ECO:0007669"/>
    <property type="project" value="UniProtKB-SubCell"/>
</dbReference>
<dbReference type="InterPro" id="IPR021109">
    <property type="entry name" value="Peptidase_aspartic_dom_sf"/>
</dbReference>
<feature type="region of interest" description="Disordered" evidence="15">
    <location>
        <begin position="273"/>
        <end position="293"/>
    </location>
</feature>
<dbReference type="GO" id="GO:0005737">
    <property type="term" value="C:cytoplasm"/>
    <property type="evidence" value="ECO:0007669"/>
    <property type="project" value="UniProtKB-SubCell"/>
</dbReference>
<evidence type="ECO:0000313" key="20">
    <source>
        <dbReference type="Proteomes" id="UP000038010"/>
    </source>
</evidence>
<evidence type="ECO:0000256" key="8">
    <source>
        <dbReference type="ARBA" id="ARBA00022490"/>
    </source>
</evidence>
<keyword evidence="14 16" id="KW-0472">Membrane</keyword>
<evidence type="ECO:0000256" key="12">
    <source>
        <dbReference type="ARBA" id="ARBA00022801"/>
    </source>
</evidence>
<evidence type="ECO:0000256" key="10">
    <source>
        <dbReference type="ARBA" id="ARBA00022692"/>
    </source>
</evidence>
<keyword evidence="12" id="KW-0378">Hydrolase</keyword>
<dbReference type="PROSITE" id="PS50053">
    <property type="entry name" value="UBIQUITIN_2"/>
    <property type="match status" value="1"/>
</dbReference>
<evidence type="ECO:0000256" key="11">
    <source>
        <dbReference type="ARBA" id="ARBA00022750"/>
    </source>
</evidence>
<dbReference type="AlphaFoldDB" id="A0A0N1HCM8"/>
<dbReference type="GO" id="GO:0004190">
    <property type="term" value="F:aspartic-type endopeptidase activity"/>
    <property type="evidence" value="ECO:0007669"/>
    <property type="project" value="UniProtKB-KW"/>
</dbReference>
<comment type="similarity">
    <text evidence="5">Belongs to the DDI1 family.</text>
</comment>
<keyword evidence="8" id="KW-0963">Cytoplasm</keyword>
<feature type="compositionally biased region" description="Low complexity" evidence="15">
    <location>
        <begin position="273"/>
        <end position="292"/>
    </location>
</feature>